<comment type="caution">
    <text evidence="1">The sequence shown here is derived from an EMBL/GenBank/DDBJ whole genome shotgun (WGS) entry which is preliminary data.</text>
</comment>
<dbReference type="Proteomes" id="UP000193144">
    <property type="component" value="Unassembled WGS sequence"/>
</dbReference>
<dbReference type="OrthoDB" id="5068804at2759"/>
<dbReference type="STRING" id="1231657.A0A1Y1YRT8"/>
<protein>
    <submittedName>
        <fullName evidence="1">Uncharacterized protein</fullName>
    </submittedName>
</protein>
<accession>A0A1Y1YRT8</accession>
<gene>
    <name evidence="1" type="ORF">BCR34DRAFT_575653</name>
</gene>
<evidence type="ECO:0000313" key="2">
    <source>
        <dbReference type="Proteomes" id="UP000193144"/>
    </source>
</evidence>
<sequence>MVSTAFSLDAAVKSFNEDGFVDLEDMSVGELVSEMKQNRFAFLSMYGLDYCKNNILGDTRIKSIIESLLSKCSLGHLLRYTAFPGHIESFRKGGREAGLRVIVVQQWAKGSQVVYYGGSHKHNLPTVNGIRQLHETQKTALDEMGCGAIVRNFPDGGLVVRDARLYAETKTGYALTFIFATDEVVAAWPKLKVPNSQDFRQMAIDMESPTIGVNFSFLGLTGSSE</sequence>
<organism evidence="1 2">
    <name type="scientific">Clohesyomyces aquaticus</name>
    <dbReference type="NCBI Taxonomy" id="1231657"/>
    <lineage>
        <taxon>Eukaryota</taxon>
        <taxon>Fungi</taxon>
        <taxon>Dikarya</taxon>
        <taxon>Ascomycota</taxon>
        <taxon>Pezizomycotina</taxon>
        <taxon>Dothideomycetes</taxon>
        <taxon>Pleosporomycetidae</taxon>
        <taxon>Pleosporales</taxon>
        <taxon>Lindgomycetaceae</taxon>
        <taxon>Clohesyomyces</taxon>
    </lineage>
</organism>
<proteinExistence type="predicted"/>
<dbReference type="AlphaFoldDB" id="A0A1Y1YRT8"/>
<dbReference type="EMBL" id="MCFA01000182">
    <property type="protein sequence ID" value="ORY00534.1"/>
    <property type="molecule type" value="Genomic_DNA"/>
</dbReference>
<keyword evidence="2" id="KW-1185">Reference proteome</keyword>
<evidence type="ECO:0000313" key="1">
    <source>
        <dbReference type="EMBL" id="ORY00534.1"/>
    </source>
</evidence>
<name>A0A1Y1YRT8_9PLEO</name>
<reference evidence="1 2" key="1">
    <citation type="submission" date="2016-07" db="EMBL/GenBank/DDBJ databases">
        <title>Pervasive Adenine N6-methylation of Active Genes in Fungi.</title>
        <authorList>
            <consortium name="DOE Joint Genome Institute"/>
            <person name="Mondo S.J."/>
            <person name="Dannebaum R.O."/>
            <person name="Kuo R.C."/>
            <person name="Labutti K."/>
            <person name="Haridas S."/>
            <person name="Kuo A."/>
            <person name="Salamov A."/>
            <person name="Ahrendt S.R."/>
            <person name="Lipzen A."/>
            <person name="Sullivan W."/>
            <person name="Andreopoulos W.B."/>
            <person name="Clum A."/>
            <person name="Lindquist E."/>
            <person name="Daum C."/>
            <person name="Ramamoorthy G.K."/>
            <person name="Gryganskyi A."/>
            <person name="Culley D."/>
            <person name="Magnuson J.K."/>
            <person name="James T.Y."/>
            <person name="O'Malley M.A."/>
            <person name="Stajich J.E."/>
            <person name="Spatafora J.W."/>
            <person name="Visel A."/>
            <person name="Grigoriev I.V."/>
        </authorList>
    </citation>
    <scope>NUCLEOTIDE SEQUENCE [LARGE SCALE GENOMIC DNA]</scope>
    <source>
        <strain evidence="1 2">CBS 115471</strain>
    </source>
</reference>